<dbReference type="InterPro" id="IPR010921">
    <property type="entry name" value="Trp_repressor/repl_initiator"/>
</dbReference>
<dbReference type="Proteomes" id="UP000605201">
    <property type="component" value="Unassembled WGS sequence"/>
</dbReference>
<proteinExistence type="predicted"/>
<dbReference type="GO" id="GO:0006313">
    <property type="term" value="P:DNA transposition"/>
    <property type="evidence" value="ECO:0007669"/>
    <property type="project" value="InterPro"/>
</dbReference>
<dbReference type="AlphaFoldDB" id="A0A8J6NV82"/>
<dbReference type="GO" id="GO:0004803">
    <property type="term" value="F:transposase activity"/>
    <property type="evidence" value="ECO:0007669"/>
    <property type="project" value="InterPro"/>
</dbReference>
<dbReference type="InterPro" id="IPR002514">
    <property type="entry name" value="Transposase_8"/>
</dbReference>
<dbReference type="Gene3D" id="1.10.10.10">
    <property type="entry name" value="Winged helix-like DNA-binding domain superfamily/Winged helix DNA-binding domain"/>
    <property type="match status" value="1"/>
</dbReference>
<protein>
    <submittedName>
        <fullName evidence="1">Transposase</fullName>
    </submittedName>
</protein>
<sequence>MKRRRFTQDFKRSVVEQLLSETAGPAELCRRYNIASGQLYIWKKQYANGKLDPEPSLNGINSIVIVYNNIGPTFLKKPIAMINPIRVQ</sequence>
<evidence type="ECO:0000313" key="1">
    <source>
        <dbReference type="EMBL" id="MBC8433108.1"/>
    </source>
</evidence>
<name>A0A8J6NV82_9BACT</name>
<dbReference type="EMBL" id="JACNIG010000270">
    <property type="protein sequence ID" value="MBC8433108.1"/>
    <property type="molecule type" value="Genomic_DNA"/>
</dbReference>
<reference evidence="1 2" key="1">
    <citation type="submission" date="2020-08" db="EMBL/GenBank/DDBJ databases">
        <title>Bridging the membrane lipid divide: bacteria of the FCB group superphylum have the potential to synthesize archaeal ether lipids.</title>
        <authorList>
            <person name="Villanueva L."/>
            <person name="Von Meijenfeldt F.A.B."/>
            <person name="Westbye A.B."/>
            <person name="Yadav S."/>
            <person name="Hopmans E.C."/>
            <person name="Dutilh B.E."/>
            <person name="Sinninghe Damste J.S."/>
        </authorList>
    </citation>
    <scope>NUCLEOTIDE SEQUENCE [LARGE SCALE GENOMIC DNA]</scope>
    <source>
        <strain evidence="1">NIOZ-UU17</strain>
    </source>
</reference>
<evidence type="ECO:0000313" key="2">
    <source>
        <dbReference type="Proteomes" id="UP000605201"/>
    </source>
</evidence>
<gene>
    <name evidence="1" type="ORF">H8D96_14460</name>
</gene>
<organism evidence="1 2">
    <name type="scientific">Candidatus Desulfatibia vada</name>
    <dbReference type="NCBI Taxonomy" id="2841696"/>
    <lineage>
        <taxon>Bacteria</taxon>
        <taxon>Pseudomonadati</taxon>
        <taxon>Thermodesulfobacteriota</taxon>
        <taxon>Desulfobacteria</taxon>
        <taxon>Desulfobacterales</taxon>
        <taxon>Desulfobacterales incertae sedis</taxon>
        <taxon>Candidatus Desulfatibia</taxon>
    </lineage>
</organism>
<dbReference type="Pfam" id="PF01527">
    <property type="entry name" value="HTH_Tnp_1"/>
    <property type="match status" value="1"/>
</dbReference>
<dbReference type="SUPFAM" id="SSF48295">
    <property type="entry name" value="TrpR-like"/>
    <property type="match status" value="1"/>
</dbReference>
<accession>A0A8J6NV82</accession>
<dbReference type="GO" id="GO:0043565">
    <property type="term" value="F:sequence-specific DNA binding"/>
    <property type="evidence" value="ECO:0007669"/>
    <property type="project" value="InterPro"/>
</dbReference>
<comment type="caution">
    <text evidence="1">The sequence shown here is derived from an EMBL/GenBank/DDBJ whole genome shotgun (WGS) entry which is preliminary data.</text>
</comment>
<dbReference type="InterPro" id="IPR036388">
    <property type="entry name" value="WH-like_DNA-bd_sf"/>
</dbReference>